<reference evidence="1" key="3">
    <citation type="submission" date="2025-09" db="UniProtKB">
        <authorList>
            <consortium name="Ensembl"/>
        </authorList>
    </citation>
    <scope>IDENTIFICATION</scope>
</reference>
<proteinExistence type="predicted"/>
<reference evidence="1" key="2">
    <citation type="submission" date="2025-08" db="UniProtKB">
        <authorList>
            <consortium name="Ensembl"/>
        </authorList>
    </citation>
    <scope>IDENTIFICATION</scope>
</reference>
<dbReference type="Proteomes" id="UP000008144">
    <property type="component" value="Unassembled WGS sequence"/>
</dbReference>
<dbReference type="HOGENOM" id="CLU_3175139_0_0_1"/>
<keyword evidence="2" id="KW-1185">Reference proteome</keyword>
<evidence type="ECO:0000313" key="1">
    <source>
        <dbReference type="Ensembl" id="ENSCINP00000030734.1"/>
    </source>
</evidence>
<accession>H2XM52</accession>
<dbReference type="AlphaFoldDB" id="H2XM52"/>
<name>H2XM52_CIOIN</name>
<reference evidence="2" key="1">
    <citation type="journal article" date="2002" name="Science">
        <title>The draft genome of Ciona intestinalis: insights into chordate and vertebrate origins.</title>
        <authorList>
            <person name="Dehal P."/>
            <person name="Satou Y."/>
            <person name="Campbell R.K."/>
            <person name="Chapman J."/>
            <person name="Degnan B."/>
            <person name="De Tomaso A."/>
            <person name="Davidson B."/>
            <person name="Di Gregorio A."/>
            <person name="Gelpke M."/>
            <person name="Goodstein D.M."/>
            <person name="Harafuji N."/>
            <person name="Hastings K.E."/>
            <person name="Ho I."/>
            <person name="Hotta K."/>
            <person name="Huang W."/>
            <person name="Kawashima T."/>
            <person name="Lemaire P."/>
            <person name="Martinez D."/>
            <person name="Meinertzhagen I.A."/>
            <person name="Necula S."/>
            <person name="Nonaka M."/>
            <person name="Putnam N."/>
            <person name="Rash S."/>
            <person name="Saiga H."/>
            <person name="Satake M."/>
            <person name="Terry A."/>
            <person name="Yamada L."/>
            <person name="Wang H.G."/>
            <person name="Awazu S."/>
            <person name="Azumi K."/>
            <person name="Boore J."/>
            <person name="Branno M."/>
            <person name="Chin-Bow S."/>
            <person name="DeSantis R."/>
            <person name="Doyle S."/>
            <person name="Francino P."/>
            <person name="Keys D.N."/>
            <person name="Haga S."/>
            <person name="Hayashi H."/>
            <person name="Hino K."/>
            <person name="Imai K.S."/>
            <person name="Inaba K."/>
            <person name="Kano S."/>
            <person name="Kobayashi K."/>
            <person name="Kobayashi M."/>
            <person name="Lee B.I."/>
            <person name="Makabe K.W."/>
            <person name="Manohar C."/>
            <person name="Matassi G."/>
            <person name="Medina M."/>
            <person name="Mochizuki Y."/>
            <person name="Mount S."/>
            <person name="Morishita T."/>
            <person name="Miura S."/>
            <person name="Nakayama A."/>
            <person name="Nishizaka S."/>
            <person name="Nomoto H."/>
            <person name="Ohta F."/>
            <person name="Oishi K."/>
            <person name="Rigoutsos I."/>
            <person name="Sano M."/>
            <person name="Sasaki A."/>
            <person name="Sasakura Y."/>
            <person name="Shoguchi E."/>
            <person name="Shin-i T."/>
            <person name="Spagnuolo A."/>
            <person name="Stainier D."/>
            <person name="Suzuki M.M."/>
            <person name="Tassy O."/>
            <person name="Takatori N."/>
            <person name="Tokuoka M."/>
            <person name="Yagi K."/>
            <person name="Yoshizaki F."/>
            <person name="Wada S."/>
            <person name="Zhang C."/>
            <person name="Hyatt P.D."/>
            <person name="Larimer F."/>
            <person name="Detter C."/>
            <person name="Doggett N."/>
            <person name="Glavina T."/>
            <person name="Hawkins T."/>
            <person name="Richardson P."/>
            <person name="Lucas S."/>
            <person name="Kohara Y."/>
            <person name="Levine M."/>
            <person name="Satoh N."/>
            <person name="Rokhsar D.S."/>
        </authorList>
    </citation>
    <scope>NUCLEOTIDE SEQUENCE [LARGE SCALE GENOMIC DNA]</scope>
</reference>
<sequence>MKIVKQFIPVVVQASMNAWVMTFKQLSTMSVLFKSNTNSGFLRTFTQ</sequence>
<organism evidence="1 2">
    <name type="scientific">Ciona intestinalis</name>
    <name type="common">Transparent sea squirt</name>
    <name type="synonym">Ascidia intestinalis</name>
    <dbReference type="NCBI Taxonomy" id="7719"/>
    <lineage>
        <taxon>Eukaryota</taxon>
        <taxon>Metazoa</taxon>
        <taxon>Chordata</taxon>
        <taxon>Tunicata</taxon>
        <taxon>Ascidiacea</taxon>
        <taxon>Phlebobranchia</taxon>
        <taxon>Cionidae</taxon>
        <taxon>Ciona</taxon>
    </lineage>
</organism>
<protein>
    <submittedName>
        <fullName evidence="1">Uncharacterized protein</fullName>
    </submittedName>
</protein>
<dbReference type="InParanoid" id="H2XM52"/>
<evidence type="ECO:0000313" key="2">
    <source>
        <dbReference type="Proteomes" id="UP000008144"/>
    </source>
</evidence>
<dbReference type="Ensembl" id="ENSCINT00000037017.1">
    <property type="protein sequence ID" value="ENSCINP00000030734.1"/>
    <property type="gene ID" value="ENSCING00000018825.1"/>
</dbReference>